<name>A0A0N8GLD9_9CHLR</name>
<reference evidence="1 2" key="1">
    <citation type="submission" date="2015-07" db="EMBL/GenBank/DDBJ databases">
        <title>Genome sequence of Ornatilinea apprima DSM 23815.</title>
        <authorList>
            <person name="Hemp J."/>
            <person name="Ward L.M."/>
            <person name="Pace L.A."/>
            <person name="Fischer W.W."/>
        </authorList>
    </citation>
    <scope>NUCLEOTIDE SEQUENCE [LARGE SCALE GENOMIC DNA]</scope>
    <source>
        <strain evidence="1 2">P3M-1</strain>
    </source>
</reference>
<organism evidence="1 2">
    <name type="scientific">Ornatilinea apprima</name>
    <dbReference type="NCBI Taxonomy" id="1134406"/>
    <lineage>
        <taxon>Bacteria</taxon>
        <taxon>Bacillati</taxon>
        <taxon>Chloroflexota</taxon>
        <taxon>Anaerolineae</taxon>
        <taxon>Anaerolineales</taxon>
        <taxon>Anaerolineaceae</taxon>
        <taxon>Ornatilinea</taxon>
    </lineage>
</organism>
<proteinExistence type="predicted"/>
<dbReference type="Proteomes" id="UP000050417">
    <property type="component" value="Unassembled WGS sequence"/>
</dbReference>
<evidence type="ECO:0000313" key="2">
    <source>
        <dbReference type="Proteomes" id="UP000050417"/>
    </source>
</evidence>
<protein>
    <submittedName>
        <fullName evidence="1">Uncharacterized protein</fullName>
    </submittedName>
</protein>
<dbReference type="AlphaFoldDB" id="A0A0N8GLD9"/>
<evidence type="ECO:0000313" key="1">
    <source>
        <dbReference type="EMBL" id="KPL72226.1"/>
    </source>
</evidence>
<dbReference type="RefSeq" id="WP_075063941.1">
    <property type="nucleotide sequence ID" value="NZ_LGCL01000039.1"/>
</dbReference>
<keyword evidence="2" id="KW-1185">Reference proteome</keyword>
<accession>A0A0N8GLD9</accession>
<dbReference type="EMBL" id="LGCL01000039">
    <property type="protein sequence ID" value="KPL72226.1"/>
    <property type="molecule type" value="Genomic_DNA"/>
</dbReference>
<gene>
    <name evidence="1" type="ORF">ADN00_15515</name>
</gene>
<comment type="caution">
    <text evidence="1">The sequence shown here is derived from an EMBL/GenBank/DDBJ whole genome shotgun (WGS) entry which is preliminary data.</text>
</comment>
<sequence length="104" mass="11376">MALHEFNSFGLLFIKEDGITVNISAVKSTGTPIHRSYGEEFDEPIKLERPIMVSFAAEILPDGKTKTAFHEIGSNEYTPVAETIPQVGKALAKAFDLIRVAANI</sequence>